<keyword evidence="2" id="KW-1185">Reference proteome</keyword>
<evidence type="ECO:0000313" key="2">
    <source>
        <dbReference type="Proteomes" id="UP001162162"/>
    </source>
</evidence>
<reference evidence="1" key="1">
    <citation type="journal article" date="2023" name="Insect Mol. Biol.">
        <title>Genome sequencing provides insights into the evolution of gene families encoding plant cell wall-degrading enzymes in longhorned beetles.</title>
        <authorList>
            <person name="Shin N.R."/>
            <person name="Okamura Y."/>
            <person name="Kirsch R."/>
            <person name="Pauchet Y."/>
        </authorList>
    </citation>
    <scope>NUCLEOTIDE SEQUENCE</scope>
    <source>
        <strain evidence="1">AMC_N1</strain>
    </source>
</reference>
<protein>
    <submittedName>
        <fullName evidence="1">Uncharacterized protein</fullName>
    </submittedName>
</protein>
<dbReference type="EMBL" id="JAPWTK010001007">
    <property type="protein sequence ID" value="KAJ8934629.1"/>
    <property type="molecule type" value="Genomic_DNA"/>
</dbReference>
<organism evidence="1 2">
    <name type="scientific">Aromia moschata</name>
    <dbReference type="NCBI Taxonomy" id="1265417"/>
    <lineage>
        <taxon>Eukaryota</taxon>
        <taxon>Metazoa</taxon>
        <taxon>Ecdysozoa</taxon>
        <taxon>Arthropoda</taxon>
        <taxon>Hexapoda</taxon>
        <taxon>Insecta</taxon>
        <taxon>Pterygota</taxon>
        <taxon>Neoptera</taxon>
        <taxon>Endopterygota</taxon>
        <taxon>Coleoptera</taxon>
        <taxon>Polyphaga</taxon>
        <taxon>Cucujiformia</taxon>
        <taxon>Chrysomeloidea</taxon>
        <taxon>Cerambycidae</taxon>
        <taxon>Cerambycinae</taxon>
        <taxon>Callichromatini</taxon>
        <taxon>Aromia</taxon>
    </lineage>
</organism>
<gene>
    <name evidence="1" type="ORF">NQ318_001677</name>
</gene>
<accession>A0AAV8X7U4</accession>
<name>A0AAV8X7U4_9CUCU</name>
<dbReference type="AlphaFoldDB" id="A0AAV8X7U4"/>
<sequence>MGYDGRSCIYRALCEAPQRFSQKSNSLSEEFLRIFFKITHRHFHRFPLQPLSDDEPEEHGLYQRAYRTGRRRKQRSCSEMFPECPISLIDLALGNYGSYEET</sequence>
<proteinExistence type="predicted"/>
<evidence type="ECO:0000313" key="1">
    <source>
        <dbReference type="EMBL" id="KAJ8934629.1"/>
    </source>
</evidence>
<dbReference type="SMART" id="SM00718">
    <property type="entry name" value="DM4_12"/>
    <property type="match status" value="1"/>
</dbReference>
<dbReference type="InterPro" id="IPR006631">
    <property type="entry name" value="DM4_12"/>
</dbReference>
<dbReference type="PANTHER" id="PTHR21398:SF7">
    <property type="entry name" value="LP19941P"/>
    <property type="match status" value="1"/>
</dbReference>
<dbReference type="Pfam" id="PF07841">
    <property type="entry name" value="DM4_12"/>
    <property type="match status" value="1"/>
</dbReference>
<dbReference type="PANTHER" id="PTHR21398">
    <property type="entry name" value="AGAP007094-PA"/>
    <property type="match status" value="1"/>
</dbReference>
<dbReference type="Proteomes" id="UP001162162">
    <property type="component" value="Unassembled WGS sequence"/>
</dbReference>
<comment type="caution">
    <text evidence="1">The sequence shown here is derived from an EMBL/GenBank/DDBJ whole genome shotgun (WGS) entry which is preliminary data.</text>
</comment>